<evidence type="ECO:0000313" key="2">
    <source>
        <dbReference type="Proteomes" id="UP000002564"/>
    </source>
</evidence>
<dbReference type="EMBL" id="CP001050">
    <property type="protein sequence ID" value="ACF28831.1"/>
    <property type="molecule type" value="Genomic_DNA"/>
</dbReference>
<name>B4RQ19_NEIG2</name>
<dbReference type="HOGENOM" id="CLU_3170612_0_0_4"/>
<dbReference type="KEGG" id="ngk:NGK_0133"/>
<gene>
    <name evidence="1" type="ordered locus">NGK_0133</name>
</gene>
<reference evidence="1 2" key="1">
    <citation type="journal article" date="2008" name="J. Bacteriol.">
        <title>Complete genome sequence of Neisseria gonorrhoeae NCCP11945.</title>
        <authorList>
            <person name="Chung G.T."/>
            <person name="Yoo J.S."/>
            <person name="Oh H.B."/>
            <person name="Lee Y.S."/>
            <person name="Cha S.H."/>
            <person name="Kim S.J."/>
            <person name="Yoo C.K."/>
        </authorList>
    </citation>
    <scope>NUCLEOTIDE SEQUENCE [LARGE SCALE GENOMIC DNA]</scope>
    <source>
        <strain evidence="1 2">NCCP11945</strain>
    </source>
</reference>
<proteinExistence type="predicted"/>
<dbReference type="Proteomes" id="UP000002564">
    <property type="component" value="Chromosome"/>
</dbReference>
<accession>B4RQ19</accession>
<dbReference type="AlphaFoldDB" id="B4RQ19"/>
<organism evidence="1 2">
    <name type="scientific">Neisseria gonorrhoeae (strain NCCP11945)</name>
    <dbReference type="NCBI Taxonomy" id="521006"/>
    <lineage>
        <taxon>Bacteria</taxon>
        <taxon>Pseudomonadati</taxon>
        <taxon>Pseudomonadota</taxon>
        <taxon>Betaproteobacteria</taxon>
        <taxon>Neisseriales</taxon>
        <taxon>Neisseriaceae</taxon>
        <taxon>Neisseria</taxon>
    </lineage>
</organism>
<sequence>MFDPPAFRGGRVRACRVTAGFYTKSAGRRYVWKNNPTIPNFSDFKEK</sequence>
<evidence type="ECO:0000313" key="1">
    <source>
        <dbReference type="EMBL" id="ACF28831.1"/>
    </source>
</evidence>
<protein>
    <submittedName>
        <fullName evidence="1">Uncharacterized protein</fullName>
    </submittedName>
</protein>